<accession>A0AAW1CX64</accession>
<name>A0AAW1CX64_9HEMI</name>
<keyword evidence="3" id="KW-1185">Reference proteome</keyword>
<sequence length="268" mass="32099">MQPKSMLFYIKIAIAPKRSFNCIVVKRQSSDNYEPLDVSISETYNSLGDFGRRIQQNRKQDVPAYTTVSYNTRNQYQQQQQYQGNNIQQDLQLTQLPFDQIYQTEIVRSKEVPIMFPTKQNFIQTQQFYQQNQPHTRKPDINDQQQQYVYIPYQQQNTQDQLKQNIYLPITNQYQQQNTQYQQQNNIQYQQQNNNQYQQQNNQDIFYKNYQKEIQKNYKTTTRRPFKTTTTATKTTKPTNSKNTRKSNQKLSFLGSLIQRLGKISSKN</sequence>
<evidence type="ECO:0000256" key="1">
    <source>
        <dbReference type="SAM" id="MobiDB-lite"/>
    </source>
</evidence>
<dbReference type="Proteomes" id="UP001461498">
    <property type="component" value="Unassembled WGS sequence"/>
</dbReference>
<feature type="region of interest" description="Disordered" evidence="1">
    <location>
        <begin position="225"/>
        <end position="249"/>
    </location>
</feature>
<organism evidence="2 3">
    <name type="scientific">Rhynocoris fuscipes</name>
    <dbReference type="NCBI Taxonomy" id="488301"/>
    <lineage>
        <taxon>Eukaryota</taxon>
        <taxon>Metazoa</taxon>
        <taxon>Ecdysozoa</taxon>
        <taxon>Arthropoda</taxon>
        <taxon>Hexapoda</taxon>
        <taxon>Insecta</taxon>
        <taxon>Pterygota</taxon>
        <taxon>Neoptera</taxon>
        <taxon>Paraneoptera</taxon>
        <taxon>Hemiptera</taxon>
        <taxon>Heteroptera</taxon>
        <taxon>Panheteroptera</taxon>
        <taxon>Cimicomorpha</taxon>
        <taxon>Reduviidae</taxon>
        <taxon>Harpactorinae</taxon>
        <taxon>Harpactorini</taxon>
        <taxon>Rhynocoris</taxon>
    </lineage>
</organism>
<reference evidence="2 3" key="1">
    <citation type="submission" date="2022-12" db="EMBL/GenBank/DDBJ databases">
        <title>Chromosome-level genome assembly of true bugs.</title>
        <authorList>
            <person name="Ma L."/>
            <person name="Li H."/>
        </authorList>
    </citation>
    <scope>NUCLEOTIDE SEQUENCE [LARGE SCALE GENOMIC DNA]</scope>
    <source>
        <strain evidence="2">Lab_2022b</strain>
    </source>
</reference>
<comment type="caution">
    <text evidence="2">The sequence shown here is derived from an EMBL/GenBank/DDBJ whole genome shotgun (WGS) entry which is preliminary data.</text>
</comment>
<feature type="compositionally biased region" description="Low complexity" evidence="1">
    <location>
        <begin position="227"/>
        <end position="242"/>
    </location>
</feature>
<gene>
    <name evidence="2" type="ORF">O3M35_012711</name>
</gene>
<evidence type="ECO:0000313" key="2">
    <source>
        <dbReference type="EMBL" id="KAK9502120.1"/>
    </source>
</evidence>
<protein>
    <submittedName>
        <fullName evidence="2">Uncharacterized protein</fullName>
    </submittedName>
</protein>
<evidence type="ECO:0000313" key="3">
    <source>
        <dbReference type="Proteomes" id="UP001461498"/>
    </source>
</evidence>
<dbReference type="AlphaFoldDB" id="A0AAW1CX64"/>
<proteinExistence type="predicted"/>
<dbReference type="EMBL" id="JAPXFL010000009">
    <property type="protein sequence ID" value="KAK9502120.1"/>
    <property type="molecule type" value="Genomic_DNA"/>
</dbReference>